<dbReference type="EMBL" id="JABFBC010000001">
    <property type="protein sequence ID" value="NNU80257.1"/>
    <property type="molecule type" value="Genomic_DNA"/>
</dbReference>
<accession>A0A849L201</accession>
<dbReference type="Proteomes" id="UP000572377">
    <property type="component" value="Unassembled WGS sequence"/>
</dbReference>
<proteinExistence type="predicted"/>
<dbReference type="RefSeq" id="WP_171323863.1">
    <property type="nucleotide sequence ID" value="NZ_JABFBC010000001.1"/>
</dbReference>
<name>A0A849L201_9RHOB</name>
<keyword evidence="1" id="KW-0472">Membrane</keyword>
<dbReference type="Pfam" id="PF09838">
    <property type="entry name" value="DUF2065"/>
    <property type="match status" value="1"/>
</dbReference>
<reference evidence="2 3" key="1">
    <citation type="submission" date="2020-05" db="EMBL/GenBank/DDBJ databases">
        <title>Gimesia benthica sp. nov., a novel planctomycete isolated from a deep-sea water sample of the Northwest Indian Ocean.</title>
        <authorList>
            <person name="Wang J."/>
            <person name="Ruan C."/>
            <person name="Song L."/>
            <person name="Zhu Y."/>
            <person name="Li A."/>
            <person name="Zheng X."/>
            <person name="Wang L."/>
            <person name="Lu Z."/>
            <person name="Huang Y."/>
            <person name="Du W."/>
            <person name="Zhou Y."/>
            <person name="Huang L."/>
            <person name="Dai X."/>
        </authorList>
    </citation>
    <scope>NUCLEOTIDE SEQUENCE [LARGE SCALE GENOMIC DNA]</scope>
    <source>
        <strain evidence="2 3">YYQ-30</strain>
    </source>
</reference>
<dbReference type="InterPro" id="IPR019201">
    <property type="entry name" value="DUF2065"/>
</dbReference>
<keyword evidence="1" id="KW-0812">Transmembrane</keyword>
<comment type="caution">
    <text evidence="2">The sequence shown here is derived from an EMBL/GenBank/DDBJ whole genome shotgun (WGS) entry which is preliminary data.</text>
</comment>
<feature type="transmembrane region" description="Helical" evidence="1">
    <location>
        <begin position="45"/>
        <end position="62"/>
    </location>
</feature>
<gene>
    <name evidence="2" type="ORF">HMH01_07370</name>
</gene>
<protein>
    <submittedName>
        <fullName evidence="2">DUF2065 domain-containing protein</fullName>
    </submittedName>
</protein>
<organism evidence="2 3">
    <name type="scientific">Halovulum dunhuangense</name>
    <dbReference type="NCBI Taxonomy" id="1505036"/>
    <lineage>
        <taxon>Bacteria</taxon>
        <taxon>Pseudomonadati</taxon>
        <taxon>Pseudomonadota</taxon>
        <taxon>Alphaproteobacteria</taxon>
        <taxon>Rhodobacterales</taxon>
        <taxon>Paracoccaceae</taxon>
        <taxon>Halovulum</taxon>
    </lineage>
</organism>
<sequence>MSWADLLTGLGIAAVLEGLVLALAPSRIDEVLEAIRRIPPEARRSLGLGVVALGVTLVWIAQG</sequence>
<keyword evidence="1" id="KW-1133">Transmembrane helix</keyword>
<evidence type="ECO:0000313" key="2">
    <source>
        <dbReference type="EMBL" id="NNU80257.1"/>
    </source>
</evidence>
<evidence type="ECO:0000313" key="3">
    <source>
        <dbReference type="Proteomes" id="UP000572377"/>
    </source>
</evidence>
<keyword evidence="3" id="KW-1185">Reference proteome</keyword>
<evidence type="ECO:0000256" key="1">
    <source>
        <dbReference type="SAM" id="Phobius"/>
    </source>
</evidence>
<feature type="transmembrane region" description="Helical" evidence="1">
    <location>
        <begin position="6"/>
        <end position="24"/>
    </location>
</feature>
<dbReference type="AlphaFoldDB" id="A0A849L201"/>